<dbReference type="Proteomes" id="UP000049983">
    <property type="component" value="Unassembled WGS sequence"/>
</dbReference>
<evidence type="ECO:0000313" key="4">
    <source>
        <dbReference type="Proteomes" id="UP000049983"/>
    </source>
</evidence>
<dbReference type="NCBIfam" id="NF037995">
    <property type="entry name" value="TRAP_S1"/>
    <property type="match status" value="1"/>
</dbReference>
<dbReference type="RefSeq" id="WP_055110927.1">
    <property type="nucleotide sequence ID" value="NZ_CANKXR010000012.1"/>
</dbReference>
<dbReference type="InterPro" id="IPR018389">
    <property type="entry name" value="DctP_fam"/>
</dbReference>
<accession>A0A0M6ZED4</accession>
<keyword evidence="4" id="KW-1185">Reference proteome</keyword>
<dbReference type="PANTHER" id="PTHR33376:SF15">
    <property type="entry name" value="BLL6794 PROTEIN"/>
    <property type="match status" value="1"/>
</dbReference>
<dbReference type="GO" id="GO:0055085">
    <property type="term" value="P:transmembrane transport"/>
    <property type="evidence" value="ECO:0007669"/>
    <property type="project" value="InterPro"/>
</dbReference>
<dbReference type="PANTHER" id="PTHR33376">
    <property type="match status" value="1"/>
</dbReference>
<sequence>MLKFKGLLAAALLGAGLAGSAYAEPVTLKFHSFPPMPANSNAKFVKPWAEKVKKESNGEIDVEMYVSMQLGGKPPQLVDQVREGVVDIVWTVGGYTPGRFPHLEAFELPFMPASAEATSQAVHEYMTTVGAEDLKDYKVLAVFVHAPGKIHTKDKLIKSASDLEGLKMRGPTRVISQMLGELGATPVGMPVPQVAPSLSKGVIDGMVVPWEIMPSFKLEELTKSHSVVTGDRGLYTTPFLFLMNKAKYESLTDEQKKVIDDNSGLALAQMAGQLWDSFEAPARKLAEDAGGEFHEISGAELEQLQATGDAFVEAWIAEANEKGMDGAMLIDTARNLVTKYDN</sequence>
<proteinExistence type="predicted"/>
<feature type="signal peptide" evidence="2">
    <location>
        <begin position="1"/>
        <end position="23"/>
    </location>
</feature>
<keyword evidence="1 2" id="KW-0732">Signal</keyword>
<organism evidence="3 4">
    <name type="scientific">Roseibium album</name>
    <dbReference type="NCBI Taxonomy" id="311410"/>
    <lineage>
        <taxon>Bacteria</taxon>
        <taxon>Pseudomonadati</taxon>
        <taxon>Pseudomonadota</taxon>
        <taxon>Alphaproteobacteria</taxon>
        <taxon>Hyphomicrobiales</taxon>
        <taxon>Stappiaceae</taxon>
        <taxon>Roseibium</taxon>
    </lineage>
</organism>
<dbReference type="Pfam" id="PF03480">
    <property type="entry name" value="DctP"/>
    <property type="match status" value="1"/>
</dbReference>
<dbReference type="CDD" id="cd13665">
    <property type="entry name" value="PBP2_TRAP_Dctp3_4"/>
    <property type="match status" value="1"/>
</dbReference>
<name>A0A0M6ZED4_9HYPH</name>
<dbReference type="InterPro" id="IPR038404">
    <property type="entry name" value="TRAP_DctP_sf"/>
</dbReference>
<reference evidence="4" key="1">
    <citation type="submission" date="2015-07" db="EMBL/GenBank/DDBJ databases">
        <authorList>
            <person name="Rodrigo-Torres Lidia"/>
            <person name="Arahal R.David."/>
        </authorList>
    </citation>
    <scope>NUCLEOTIDE SEQUENCE [LARGE SCALE GENOMIC DNA]</scope>
    <source>
        <strain evidence="4">CECT 5096</strain>
    </source>
</reference>
<protein>
    <submittedName>
        <fullName evidence="3">Neu5Ac-binding protein</fullName>
    </submittedName>
</protein>
<evidence type="ECO:0000256" key="2">
    <source>
        <dbReference type="SAM" id="SignalP"/>
    </source>
</evidence>
<dbReference type="Gene3D" id="3.40.190.170">
    <property type="entry name" value="Bacterial extracellular solute-binding protein, family 7"/>
    <property type="match status" value="1"/>
</dbReference>
<feature type="chain" id="PRO_5009787768" evidence="2">
    <location>
        <begin position="24"/>
        <end position="342"/>
    </location>
</feature>
<evidence type="ECO:0000256" key="1">
    <source>
        <dbReference type="ARBA" id="ARBA00022729"/>
    </source>
</evidence>
<dbReference type="OrthoDB" id="7822595at2"/>
<evidence type="ECO:0000313" key="3">
    <source>
        <dbReference type="EMBL" id="CTQ72266.1"/>
    </source>
</evidence>
<dbReference type="GeneID" id="97670528"/>
<dbReference type="STRING" id="311410.LA5095_00034"/>
<gene>
    <name evidence="3" type="primary">siaP_6</name>
    <name evidence="3" type="ORF">LA5096_03175</name>
</gene>
<dbReference type="EMBL" id="CXWC01000011">
    <property type="protein sequence ID" value="CTQ72266.1"/>
    <property type="molecule type" value="Genomic_DNA"/>
</dbReference>
<dbReference type="AlphaFoldDB" id="A0A0M6ZED4"/>